<reference evidence="1 2" key="1">
    <citation type="journal article" date="2012" name="Science">
        <title>The Paleozoic origin of enzymatic lignin decomposition reconstructed from 31 fungal genomes.</title>
        <authorList>
            <person name="Floudas D."/>
            <person name="Binder M."/>
            <person name="Riley R."/>
            <person name="Barry K."/>
            <person name="Blanchette R.A."/>
            <person name="Henrissat B."/>
            <person name="Martinez A.T."/>
            <person name="Otillar R."/>
            <person name="Spatafora J.W."/>
            <person name="Yadav J.S."/>
            <person name="Aerts A."/>
            <person name="Benoit I."/>
            <person name="Boyd A."/>
            <person name="Carlson A."/>
            <person name="Copeland A."/>
            <person name="Coutinho P.M."/>
            <person name="de Vries R.P."/>
            <person name="Ferreira P."/>
            <person name="Findley K."/>
            <person name="Foster B."/>
            <person name="Gaskell J."/>
            <person name="Glotzer D."/>
            <person name="Gorecki P."/>
            <person name="Heitman J."/>
            <person name="Hesse C."/>
            <person name="Hori C."/>
            <person name="Igarashi K."/>
            <person name="Jurgens J.A."/>
            <person name="Kallen N."/>
            <person name="Kersten P."/>
            <person name="Kohler A."/>
            <person name="Kuees U."/>
            <person name="Kumar T.K.A."/>
            <person name="Kuo A."/>
            <person name="LaButti K."/>
            <person name="Larrondo L.F."/>
            <person name="Lindquist E."/>
            <person name="Ling A."/>
            <person name="Lombard V."/>
            <person name="Lucas S."/>
            <person name="Lundell T."/>
            <person name="Martin R."/>
            <person name="McLaughlin D.J."/>
            <person name="Morgenstern I."/>
            <person name="Morin E."/>
            <person name="Murat C."/>
            <person name="Nagy L.G."/>
            <person name="Nolan M."/>
            <person name="Ohm R.A."/>
            <person name="Patyshakuliyeva A."/>
            <person name="Rokas A."/>
            <person name="Ruiz-Duenas F.J."/>
            <person name="Sabat G."/>
            <person name="Salamov A."/>
            <person name="Samejima M."/>
            <person name="Schmutz J."/>
            <person name="Slot J.C."/>
            <person name="St John F."/>
            <person name="Stenlid J."/>
            <person name="Sun H."/>
            <person name="Sun S."/>
            <person name="Syed K."/>
            <person name="Tsang A."/>
            <person name="Wiebenga A."/>
            <person name="Young D."/>
            <person name="Pisabarro A."/>
            <person name="Eastwood D.C."/>
            <person name="Martin F."/>
            <person name="Cullen D."/>
            <person name="Grigoriev I.V."/>
            <person name="Hibbett D.S."/>
        </authorList>
    </citation>
    <scope>NUCLEOTIDE SEQUENCE [LARGE SCALE GENOMIC DNA]</scope>
    <source>
        <strain evidence="1 2">MD-104</strain>
    </source>
</reference>
<sequence>MPGTSNDVCDAGNRPRARHCSEVVASAITVEGEIDEEQTPTTKPAEGLSQETARIGVFWRKLRQLQGLLEWRSHCEKPTGRRTAARRPNMYMSTVCASSSEAIILSSIRIMRDRALYNLSLRTRLLTGDSWSSRSWAQQAKSQDTSVPGTVRDEADLLRAIYQAPTGALSEVCYVDGTGPLYQARTWAKW</sequence>
<evidence type="ECO:0000313" key="2">
    <source>
        <dbReference type="Proteomes" id="UP000218811"/>
    </source>
</evidence>
<dbReference type="Proteomes" id="UP000218811">
    <property type="component" value="Unassembled WGS sequence"/>
</dbReference>
<protein>
    <submittedName>
        <fullName evidence="1">Uncharacterized protein</fullName>
    </submittedName>
</protein>
<dbReference type="AlphaFoldDB" id="A0A2H3JI61"/>
<organism evidence="1 2">
    <name type="scientific">Wolfiporia cocos (strain MD-104)</name>
    <name type="common">Brown rot fungus</name>
    <dbReference type="NCBI Taxonomy" id="742152"/>
    <lineage>
        <taxon>Eukaryota</taxon>
        <taxon>Fungi</taxon>
        <taxon>Dikarya</taxon>
        <taxon>Basidiomycota</taxon>
        <taxon>Agaricomycotina</taxon>
        <taxon>Agaricomycetes</taxon>
        <taxon>Polyporales</taxon>
        <taxon>Phaeolaceae</taxon>
        <taxon>Wolfiporia</taxon>
    </lineage>
</organism>
<dbReference type="EMBL" id="KB467931">
    <property type="protein sequence ID" value="PCH37418.1"/>
    <property type="molecule type" value="Genomic_DNA"/>
</dbReference>
<accession>A0A2H3JI61</accession>
<proteinExistence type="predicted"/>
<gene>
    <name evidence="1" type="ORF">WOLCODRAFT_21053</name>
</gene>
<evidence type="ECO:0000313" key="1">
    <source>
        <dbReference type="EMBL" id="PCH37418.1"/>
    </source>
</evidence>
<name>A0A2H3JI61_WOLCO</name>
<keyword evidence="2" id="KW-1185">Reference proteome</keyword>